<dbReference type="GO" id="GO:0008800">
    <property type="term" value="F:beta-lactamase activity"/>
    <property type="evidence" value="ECO:0007669"/>
    <property type="project" value="UniProtKB-UniRule"/>
</dbReference>
<comment type="similarity">
    <text evidence="2">Belongs to the transpeptidase family.</text>
</comment>
<keyword evidence="6 9" id="KW-0378">Hydrolase</keyword>
<dbReference type="GO" id="GO:0071972">
    <property type="term" value="F:peptidoglycan L,D-transpeptidase activity"/>
    <property type="evidence" value="ECO:0007669"/>
    <property type="project" value="TreeGrafter"/>
</dbReference>
<feature type="signal peptide" evidence="10">
    <location>
        <begin position="1"/>
        <end position="22"/>
    </location>
</feature>
<evidence type="ECO:0000256" key="2">
    <source>
        <dbReference type="ARBA" id="ARBA00007171"/>
    </source>
</evidence>
<evidence type="ECO:0000256" key="3">
    <source>
        <dbReference type="ARBA" id="ARBA00007898"/>
    </source>
</evidence>
<dbReference type="GO" id="GO:0071555">
    <property type="term" value="P:cell wall organization"/>
    <property type="evidence" value="ECO:0007669"/>
    <property type="project" value="TreeGrafter"/>
</dbReference>
<comment type="caution">
    <text evidence="13">The sequence shown here is derived from an EMBL/GenBank/DDBJ whole genome shotgun (WGS) entry which is preliminary data.</text>
</comment>
<organism evidence="13 14">
    <name type="scientific">Nocardioides marinisabuli</name>
    <dbReference type="NCBI Taxonomy" id="419476"/>
    <lineage>
        <taxon>Bacteria</taxon>
        <taxon>Bacillati</taxon>
        <taxon>Actinomycetota</taxon>
        <taxon>Actinomycetes</taxon>
        <taxon>Propionibacteriales</taxon>
        <taxon>Nocardioidaceae</taxon>
        <taxon>Nocardioides</taxon>
    </lineage>
</organism>
<evidence type="ECO:0000256" key="7">
    <source>
        <dbReference type="ARBA" id="ARBA00023136"/>
    </source>
</evidence>
<keyword evidence="13" id="KW-0132">Cell division</keyword>
<dbReference type="Gene3D" id="3.90.1310.10">
    <property type="entry name" value="Penicillin-binding protein 2a (Domain 2)"/>
    <property type="match status" value="1"/>
</dbReference>
<proteinExistence type="inferred from homology"/>
<evidence type="ECO:0000256" key="1">
    <source>
        <dbReference type="ARBA" id="ARBA00004370"/>
    </source>
</evidence>
<keyword evidence="7" id="KW-0472">Membrane</keyword>
<evidence type="ECO:0000313" key="14">
    <source>
        <dbReference type="Proteomes" id="UP000516957"/>
    </source>
</evidence>
<dbReference type="GO" id="GO:0005886">
    <property type="term" value="C:plasma membrane"/>
    <property type="evidence" value="ECO:0007669"/>
    <property type="project" value="TreeGrafter"/>
</dbReference>
<dbReference type="InterPro" id="IPR036138">
    <property type="entry name" value="PBP_dimer_sf"/>
</dbReference>
<accession>A0A7Y9JPD6</accession>
<comment type="similarity">
    <text evidence="3 9">Belongs to the class-D beta-lactamase family.</text>
</comment>
<evidence type="ECO:0000256" key="9">
    <source>
        <dbReference type="RuleBase" id="RU361140"/>
    </source>
</evidence>
<dbReference type="InterPro" id="IPR012338">
    <property type="entry name" value="Beta-lactam/transpept-like"/>
</dbReference>
<feature type="domain" description="Penicillin-binding protein dimerisation" evidence="12">
    <location>
        <begin position="153"/>
        <end position="312"/>
    </location>
</feature>
<dbReference type="EMBL" id="JACCBE010000001">
    <property type="protein sequence ID" value="NYD56932.1"/>
    <property type="molecule type" value="Genomic_DNA"/>
</dbReference>
<comment type="subcellular location">
    <subcellularLocation>
        <location evidence="1">Membrane</location>
    </subcellularLocation>
</comment>
<dbReference type="EC" id="3.5.2.6" evidence="4 9"/>
<dbReference type="InterPro" id="IPR002137">
    <property type="entry name" value="Beta-lactam_class-D_AS"/>
</dbReference>
<reference evidence="13 14" key="1">
    <citation type="submission" date="2020-07" db="EMBL/GenBank/DDBJ databases">
        <title>Sequencing the genomes of 1000 actinobacteria strains.</title>
        <authorList>
            <person name="Klenk H.-P."/>
        </authorList>
    </citation>
    <scope>NUCLEOTIDE SEQUENCE [LARGE SCALE GENOMIC DNA]</scope>
    <source>
        <strain evidence="13 14">DSM 18965</strain>
    </source>
</reference>
<keyword evidence="14" id="KW-1185">Reference proteome</keyword>
<evidence type="ECO:0000256" key="5">
    <source>
        <dbReference type="ARBA" id="ARBA00022729"/>
    </source>
</evidence>
<protein>
    <recommendedName>
        <fullName evidence="4 9">Beta-lactamase</fullName>
        <ecNumber evidence="4 9">3.5.2.6</ecNumber>
    </recommendedName>
</protein>
<feature type="chain" id="PRO_5039145167" description="Beta-lactamase" evidence="10">
    <location>
        <begin position="23"/>
        <end position="638"/>
    </location>
</feature>
<dbReference type="GO" id="GO:0008658">
    <property type="term" value="F:penicillin binding"/>
    <property type="evidence" value="ECO:0007669"/>
    <property type="project" value="InterPro"/>
</dbReference>
<dbReference type="Gene3D" id="3.40.710.10">
    <property type="entry name" value="DD-peptidase/beta-lactamase superfamily"/>
    <property type="match status" value="1"/>
</dbReference>
<dbReference type="InterPro" id="IPR005311">
    <property type="entry name" value="PBP_dimer"/>
</dbReference>
<evidence type="ECO:0000256" key="6">
    <source>
        <dbReference type="ARBA" id="ARBA00022801"/>
    </source>
</evidence>
<evidence type="ECO:0000256" key="10">
    <source>
        <dbReference type="SAM" id="SignalP"/>
    </source>
</evidence>
<evidence type="ECO:0000259" key="12">
    <source>
        <dbReference type="Pfam" id="PF03717"/>
    </source>
</evidence>
<evidence type="ECO:0000256" key="4">
    <source>
        <dbReference type="ARBA" id="ARBA00012865"/>
    </source>
</evidence>
<dbReference type="SUPFAM" id="SSF56519">
    <property type="entry name" value="Penicillin binding protein dimerisation domain"/>
    <property type="match status" value="1"/>
</dbReference>
<dbReference type="Pfam" id="PF00905">
    <property type="entry name" value="Transpeptidase"/>
    <property type="match status" value="1"/>
</dbReference>
<keyword evidence="5 10" id="KW-0732">Signal</keyword>
<dbReference type="PANTHER" id="PTHR30627">
    <property type="entry name" value="PEPTIDOGLYCAN D,D-TRANSPEPTIDASE"/>
    <property type="match status" value="1"/>
</dbReference>
<dbReference type="SUPFAM" id="SSF56601">
    <property type="entry name" value="beta-lactamase/transpeptidase-like"/>
    <property type="match status" value="1"/>
</dbReference>
<sequence>MRRLGTPALLGAAALVAAGLTACDQVADTVGGPDARPAAEAYAAALAAGEPGSVPLAEPAAAEADEAHAAVVAGLEPAFAGLEPQVEVLTVSDTRDVAEVDLGWTWRLPAGDWSYETTTSLRLVDDEWRAVWQPSVVEPSLEDGEVLDASTLGASRGDVLGAGGKRIVTPRAVVRFGVDRSAVSKQQALRAAERLAELADLDKKTYRARVAGAGPEAFVEGIVYRVGDVPASLSQGSDTFAGIKAISSEQALAPTRDFAAELLGSVGEVTAEMMEAQPGVYRVGDRAGLSGLQARYDEELRGSPGMLVRAVDEDPGAGGGERELVALPATDGEDLRLSLDVGLQRTAESLLADVGPASALVALRPSDGEVLAAANGPGVGATNVATFGQAAPGSTFKIVTSLALLRAGMSPSTTVTCSPRVVVDGKAFTNYSDYPSADLGRIPLRRAIASSCNTALIAESGRLDGTDLYDAGATLGMGIDHDLGFPAYFGSVPQPESETEAAASLIGQGRVLASPMVMAAVIASVQEGATVVPTLVEGYTDDPPEGAAPLTKGEAEALRSMLREVVVSGSGRGLADVPGPAVLAKTGTAEFERDGKVLTHAWMVAAQGDLAVAAYVEVGDSGSGTAGPLVEALLRAAG</sequence>
<keyword evidence="13" id="KW-0131">Cell cycle</keyword>
<dbReference type="InterPro" id="IPR050515">
    <property type="entry name" value="Beta-lactam/transpept"/>
</dbReference>
<dbReference type="GO" id="GO:0046677">
    <property type="term" value="P:response to antibiotic"/>
    <property type="evidence" value="ECO:0007669"/>
    <property type="project" value="UniProtKB-UniRule"/>
</dbReference>
<evidence type="ECO:0000313" key="13">
    <source>
        <dbReference type="EMBL" id="NYD56932.1"/>
    </source>
</evidence>
<feature type="domain" description="Penicillin-binding protein transpeptidase" evidence="11">
    <location>
        <begin position="360"/>
        <end position="632"/>
    </location>
</feature>
<dbReference type="PROSITE" id="PS00337">
    <property type="entry name" value="BETA_LACTAMASE_D"/>
    <property type="match status" value="1"/>
</dbReference>
<keyword evidence="8 9" id="KW-0046">Antibiotic resistance</keyword>
<dbReference type="Pfam" id="PF03717">
    <property type="entry name" value="PBP_dimer"/>
    <property type="match status" value="1"/>
</dbReference>
<dbReference type="GO" id="GO:0051301">
    <property type="term" value="P:cell division"/>
    <property type="evidence" value="ECO:0007669"/>
    <property type="project" value="UniProtKB-KW"/>
</dbReference>
<evidence type="ECO:0000259" key="11">
    <source>
        <dbReference type="Pfam" id="PF00905"/>
    </source>
</evidence>
<evidence type="ECO:0000256" key="8">
    <source>
        <dbReference type="ARBA" id="ARBA00023251"/>
    </source>
</evidence>
<comment type="catalytic activity">
    <reaction evidence="9">
        <text>a beta-lactam + H2O = a substituted beta-amino acid</text>
        <dbReference type="Rhea" id="RHEA:20401"/>
        <dbReference type="ChEBI" id="CHEBI:15377"/>
        <dbReference type="ChEBI" id="CHEBI:35627"/>
        <dbReference type="ChEBI" id="CHEBI:140347"/>
        <dbReference type="EC" id="3.5.2.6"/>
    </reaction>
</comment>
<dbReference type="InterPro" id="IPR001460">
    <property type="entry name" value="PCN-bd_Tpept"/>
</dbReference>
<gene>
    <name evidence="13" type="ORF">BKA08_001170</name>
</gene>
<dbReference type="AlphaFoldDB" id="A0A7Y9JPD6"/>
<dbReference type="PANTHER" id="PTHR30627:SF24">
    <property type="entry name" value="PENICILLIN-BINDING PROTEIN 4B"/>
    <property type="match status" value="1"/>
</dbReference>
<dbReference type="Proteomes" id="UP000516957">
    <property type="component" value="Unassembled WGS sequence"/>
</dbReference>
<dbReference type="GO" id="GO:0017001">
    <property type="term" value="P:antibiotic catabolic process"/>
    <property type="evidence" value="ECO:0007669"/>
    <property type="project" value="InterPro"/>
</dbReference>
<name>A0A7Y9JPD6_9ACTN</name>
<dbReference type="RefSeq" id="WP_179614769.1">
    <property type="nucleotide sequence ID" value="NZ_CP059163.1"/>
</dbReference>
<dbReference type="PROSITE" id="PS51257">
    <property type="entry name" value="PROKAR_LIPOPROTEIN"/>
    <property type="match status" value="1"/>
</dbReference>